<dbReference type="Proteomes" id="UP000639772">
    <property type="component" value="Chromosome 10"/>
</dbReference>
<evidence type="ECO:0000313" key="3">
    <source>
        <dbReference type="Proteomes" id="UP000639772"/>
    </source>
</evidence>
<gene>
    <name evidence="2" type="ORF">HPP92_020047</name>
</gene>
<organism evidence="2 3">
    <name type="scientific">Vanilla planifolia</name>
    <name type="common">Vanilla</name>
    <dbReference type="NCBI Taxonomy" id="51239"/>
    <lineage>
        <taxon>Eukaryota</taxon>
        <taxon>Viridiplantae</taxon>
        <taxon>Streptophyta</taxon>
        <taxon>Embryophyta</taxon>
        <taxon>Tracheophyta</taxon>
        <taxon>Spermatophyta</taxon>
        <taxon>Magnoliopsida</taxon>
        <taxon>Liliopsida</taxon>
        <taxon>Asparagales</taxon>
        <taxon>Orchidaceae</taxon>
        <taxon>Vanilloideae</taxon>
        <taxon>Vanilleae</taxon>
        <taxon>Vanilla</taxon>
    </lineage>
</organism>
<protein>
    <submittedName>
        <fullName evidence="2">Uncharacterized protein</fullName>
    </submittedName>
</protein>
<proteinExistence type="predicted"/>
<comment type="caution">
    <text evidence="2">The sequence shown here is derived from an EMBL/GenBank/DDBJ whole genome shotgun (WGS) entry which is preliminary data.</text>
</comment>
<sequence>MDKLLVPQPPPPPPPSTVKRMRRRGRDVSSRYMMTPSPISAPSSPIHPSSTSSLVFSPKVPVQPHSSVVIQKHPPPPPEAPANSLCPFLPRQHRLRD</sequence>
<feature type="region of interest" description="Disordered" evidence="1">
    <location>
        <begin position="1"/>
        <end position="97"/>
    </location>
</feature>
<reference evidence="2 3" key="1">
    <citation type="journal article" date="2020" name="Nat. Food">
        <title>A phased Vanilla planifolia genome enables genetic improvement of flavour and production.</title>
        <authorList>
            <person name="Hasing T."/>
            <person name="Tang H."/>
            <person name="Brym M."/>
            <person name="Khazi F."/>
            <person name="Huang T."/>
            <person name="Chambers A.H."/>
        </authorList>
    </citation>
    <scope>NUCLEOTIDE SEQUENCE [LARGE SCALE GENOMIC DNA]</scope>
    <source>
        <tissue evidence="2">Leaf</tissue>
    </source>
</reference>
<evidence type="ECO:0000256" key="1">
    <source>
        <dbReference type="SAM" id="MobiDB-lite"/>
    </source>
</evidence>
<dbReference type="AlphaFoldDB" id="A0A835Q6X5"/>
<feature type="compositionally biased region" description="Pro residues" evidence="1">
    <location>
        <begin position="7"/>
        <end position="16"/>
    </location>
</feature>
<feature type="compositionally biased region" description="Low complexity" evidence="1">
    <location>
        <begin position="35"/>
        <end position="53"/>
    </location>
</feature>
<name>A0A835Q6X5_VANPL</name>
<dbReference type="EMBL" id="JADCNM010000010">
    <property type="protein sequence ID" value="KAG0465883.1"/>
    <property type="molecule type" value="Genomic_DNA"/>
</dbReference>
<accession>A0A835Q6X5</accession>
<evidence type="ECO:0000313" key="2">
    <source>
        <dbReference type="EMBL" id="KAG0465883.1"/>
    </source>
</evidence>